<feature type="domain" description="Glycosyl transferase family 1" evidence="2">
    <location>
        <begin position="185"/>
        <end position="343"/>
    </location>
</feature>
<dbReference type="InterPro" id="IPR001296">
    <property type="entry name" value="Glyco_trans_1"/>
</dbReference>
<keyword evidence="1 4" id="KW-0808">Transferase</keyword>
<dbReference type="PANTHER" id="PTHR46401:SF2">
    <property type="entry name" value="GLYCOSYLTRANSFERASE WBBK-RELATED"/>
    <property type="match status" value="1"/>
</dbReference>
<accession>A0A0G0VF96</accession>
<dbReference type="Proteomes" id="UP000034293">
    <property type="component" value="Unassembled WGS sequence"/>
</dbReference>
<dbReference type="Gene3D" id="3.40.50.2000">
    <property type="entry name" value="Glycogen Phosphorylase B"/>
    <property type="match status" value="2"/>
</dbReference>
<dbReference type="EMBL" id="LBZA01000059">
    <property type="protein sequence ID" value="KKR61422.1"/>
    <property type="molecule type" value="Genomic_DNA"/>
</dbReference>
<dbReference type="AlphaFoldDB" id="A0A0G0VF96"/>
<evidence type="ECO:0000259" key="2">
    <source>
        <dbReference type="Pfam" id="PF00534"/>
    </source>
</evidence>
<reference evidence="4 5" key="1">
    <citation type="journal article" date="2015" name="Nature">
        <title>rRNA introns, odd ribosomes, and small enigmatic genomes across a large radiation of phyla.</title>
        <authorList>
            <person name="Brown C.T."/>
            <person name="Hug L.A."/>
            <person name="Thomas B.C."/>
            <person name="Sharon I."/>
            <person name="Castelle C.J."/>
            <person name="Singh A."/>
            <person name="Wilkins M.J."/>
            <person name="Williams K.H."/>
            <person name="Banfield J.F."/>
        </authorList>
    </citation>
    <scope>NUCLEOTIDE SEQUENCE [LARGE SCALE GENOMIC DNA]</scope>
</reference>
<dbReference type="Pfam" id="PF13439">
    <property type="entry name" value="Glyco_transf_4"/>
    <property type="match status" value="1"/>
</dbReference>
<feature type="domain" description="Glycosyltransferase subfamily 4-like N-terminal" evidence="3">
    <location>
        <begin position="17"/>
        <end position="177"/>
    </location>
</feature>
<evidence type="ECO:0000313" key="5">
    <source>
        <dbReference type="Proteomes" id="UP000034293"/>
    </source>
</evidence>
<dbReference type="PANTHER" id="PTHR46401">
    <property type="entry name" value="GLYCOSYLTRANSFERASE WBBK-RELATED"/>
    <property type="match status" value="1"/>
</dbReference>
<protein>
    <submittedName>
        <fullName evidence="4">Glycosyl transferase, group 1</fullName>
    </submittedName>
</protein>
<dbReference type="GO" id="GO:0009103">
    <property type="term" value="P:lipopolysaccharide biosynthetic process"/>
    <property type="evidence" value="ECO:0007669"/>
    <property type="project" value="TreeGrafter"/>
</dbReference>
<name>A0A0G0VF96_9BACT</name>
<dbReference type="GO" id="GO:0016757">
    <property type="term" value="F:glycosyltransferase activity"/>
    <property type="evidence" value="ECO:0007669"/>
    <property type="project" value="InterPro"/>
</dbReference>
<sequence>MTKILLDARLYGLENAGLGRYLINLVGELSKLDSKNEYVILLRKKYFDSLKLPDNWKKILADYRHYSLAEQIMIPGIIKKEKPDITHFPHFNVPIFFRGKFIVTIHDMLMHKSVGLAATTLPAPVYFIKRLGYRFVFDNAVKKSKMILVPSYAVRDELMEEYKVDSDKIKVTYEGFDRKISGGSEVEMPKPYFVYTGNAYPHKNLSRLIEAIRLLNTKSKQKVFLAIASSRNIFTQRIEKQAQKWGVIELVKLVGFVPDEKLGGLYKNSIGFVFPSLSEGFGLPGLEAMASGTLLLASDIKVFKEIYGENALYFDPKDPNSIAAAMETAMSMGSSDRARKISNSIKFVNKYSWVKMANETLEAYKKSCDSIRQGQ</sequence>
<evidence type="ECO:0000313" key="4">
    <source>
        <dbReference type="EMBL" id="KKR61422.1"/>
    </source>
</evidence>
<dbReference type="SUPFAM" id="SSF53756">
    <property type="entry name" value="UDP-Glycosyltransferase/glycogen phosphorylase"/>
    <property type="match status" value="1"/>
</dbReference>
<evidence type="ECO:0000259" key="3">
    <source>
        <dbReference type="Pfam" id="PF13439"/>
    </source>
</evidence>
<evidence type="ECO:0000256" key="1">
    <source>
        <dbReference type="ARBA" id="ARBA00022679"/>
    </source>
</evidence>
<proteinExistence type="predicted"/>
<dbReference type="Pfam" id="PF00534">
    <property type="entry name" value="Glycos_transf_1"/>
    <property type="match status" value="1"/>
</dbReference>
<comment type="caution">
    <text evidence="4">The sequence shown here is derived from an EMBL/GenBank/DDBJ whole genome shotgun (WGS) entry which is preliminary data.</text>
</comment>
<dbReference type="CDD" id="cd03809">
    <property type="entry name" value="GT4_MtfB-like"/>
    <property type="match status" value="1"/>
</dbReference>
<dbReference type="InterPro" id="IPR028098">
    <property type="entry name" value="Glyco_trans_4-like_N"/>
</dbReference>
<gene>
    <name evidence="4" type="ORF">UU02_C0059G0004</name>
</gene>
<organism evidence="4 5">
    <name type="scientific">Candidatus Woesebacteria bacterium GW2011_GWA1_40_43</name>
    <dbReference type="NCBI Taxonomy" id="1618553"/>
    <lineage>
        <taxon>Bacteria</taxon>
        <taxon>Candidatus Woeseibacteriota</taxon>
    </lineage>
</organism>